<evidence type="ECO:0000256" key="1">
    <source>
        <dbReference type="SAM" id="SignalP"/>
    </source>
</evidence>
<organism evidence="2">
    <name type="scientific">Anguilla anguilla</name>
    <name type="common">European freshwater eel</name>
    <name type="synonym">Muraena anguilla</name>
    <dbReference type="NCBI Taxonomy" id="7936"/>
    <lineage>
        <taxon>Eukaryota</taxon>
        <taxon>Metazoa</taxon>
        <taxon>Chordata</taxon>
        <taxon>Craniata</taxon>
        <taxon>Vertebrata</taxon>
        <taxon>Euteleostomi</taxon>
        <taxon>Actinopterygii</taxon>
        <taxon>Neopterygii</taxon>
        <taxon>Teleostei</taxon>
        <taxon>Anguilliformes</taxon>
        <taxon>Anguillidae</taxon>
        <taxon>Anguilla</taxon>
    </lineage>
</organism>
<dbReference type="EMBL" id="GBXM01007790">
    <property type="protein sequence ID" value="JAI00788.1"/>
    <property type="molecule type" value="Transcribed_RNA"/>
</dbReference>
<keyword evidence="1" id="KW-0732">Signal</keyword>
<reference evidence="2" key="1">
    <citation type="submission" date="2014-11" db="EMBL/GenBank/DDBJ databases">
        <authorList>
            <person name="Amaro Gonzalez C."/>
        </authorList>
    </citation>
    <scope>NUCLEOTIDE SEQUENCE</scope>
</reference>
<accession>A0A0E9XDI9</accession>
<feature type="chain" id="PRO_5002434961" evidence="1">
    <location>
        <begin position="25"/>
        <end position="77"/>
    </location>
</feature>
<protein>
    <submittedName>
        <fullName evidence="2">Uncharacterized protein</fullName>
    </submittedName>
</protein>
<sequence>MHISARSWTCFSSRSSVFISGILADVLSLPEGVFSRAAEYFDVFLFTNTDTLGFLTHGLSQDTIFSAALKHRCIARP</sequence>
<evidence type="ECO:0000313" key="2">
    <source>
        <dbReference type="EMBL" id="JAI00788.1"/>
    </source>
</evidence>
<proteinExistence type="predicted"/>
<name>A0A0E9XDI9_ANGAN</name>
<dbReference type="AlphaFoldDB" id="A0A0E9XDI9"/>
<feature type="signal peptide" evidence="1">
    <location>
        <begin position="1"/>
        <end position="24"/>
    </location>
</feature>
<reference evidence="2" key="2">
    <citation type="journal article" date="2015" name="Fish Shellfish Immunol.">
        <title>Early steps in the European eel (Anguilla anguilla)-Vibrio vulnificus interaction in the gills: Role of the RtxA13 toxin.</title>
        <authorList>
            <person name="Callol A."/>
            <person name="Pajuelo D."/>
            <person name="Ebbesson L."/>
            <person name="Teles M."/>
            <person name="MacKenzie S."/>
            <person name="Amaro C."/>
        </authorList>
    </citation>
    <scope>NUCLEOTIDE SEQUENCE</scope>
</reference>